<dbReference type="InterPro" id="IPR037708">
    <property type="entry name" value="CRIK_dom"/>
</dbReference>
<dbReference type="PANTHER" id="PTHR22988">
    <property type="entry name" value="MYOTONIC DYSTROPHY S/T KINASE-RELATED"/>
    <property type="match status" value="1"/>
</dbReference>
<evidence type="ECO:0000259" key="16">
    <source>
        <dbReference type="PROSITE" id="PS51285"/>
    </source>
</evidence>
<evidence type="ECO:0000256" key="4">
    <source>
        <dbReference type="ARBA" id="ARBA00022490"/>
    </source>
</evidence>
<name>R7VBH7_CAPTE</name>
<evidence type="ECO:0000259" key="15">
    <source>
        <dbReference type="PROSITE" id="PS50011"/>
    </source>
</evidence>
<dbReference type="GO" id="GO:0000281">
    <property type="term" value="P:mitotic cytokinesis"/>
    <property type="evidence" value="ECO:0007669"/>
    <property type="project" value="InterPro"/>
</dbReference>
<evidence type="ECO:0000313" key="18">
    <source>
        <dbReference type="EnsemblMetazoa" id="CapteP83521"/>
    </source>
</evidence>
<dbReference type="InterPro" id="IPR000719">
    <property type="entry name" value="Prot_kinase_dom"/>
</dbReference>
<evidence type="ECO:0000256" key="9">
    <source>
        <dbReference type="ARBA" id="ARBA00022777"/>
    </source>
</evidence>
<dbReference type="PROSITE" id="PS00108">
    <property type="entry name" value="PROTEIN_KINASE_ST"/>
    <property type="match status" value="1"/>
</dbReference>
<sequence>SESLAVKVSRLKQLLNGRSSRLEHRSLVSRDGLLDSLLTLFEECRSPALRKNTYVKEFLEKYAYTITEVQKLRVSISDFEVKQVIGRGHFGEVQLVTEKGSGDAYALKILQKNDMLTQQNTAFPEEERDIMARATSSWLTRLHFAFQDSAHLYLVMDYHPGGDLLSLLARYDDVFEESMAKFYLAEMAQAVHSVHVMGYIHRDIKPENVLIDRTGHIKLADFGSACKLNADKAAQSNMPVGTPDYISPELLLRMDSGSSKTTEALSEGCDWWSLGVCAYEMLYGKTPFTDPNSTMTSTYANIMNFKEKLHFESSASVSAKAIAFIKGLLTDAKDRLNYDAICSHVFFSEVDLHKIRQSVPPFIPTITGSDDTSNFDEFEPKKPKFVMDDLHNSGSGFSGKDLPFVGFTFTKGLFEAEQRALNLNQDAGGANSRSNLERKLTLRSKELSETRHRVQQMQFS</sequence>
<comment type="cofactor">
    <cofactor evidence="1">
        <name>Mg(2+)</name>
        <dbReference type="ChEBI" id="CHEBI:18420"/>
    </cofactor>
</comment>
<dbReference type="CDD" id="cd05601">
    <property type="entry name" value="STKc_CRIK"/>
    <property type="match status" value="1"/>
</dbReference>
<dbReference type="PANTHER" id="PTHR22988:SF71">
    <property type="entry name" value="CITRON RHO-INTERACTING KINASE"/>
    <property type="match status" value="1"/>
</dbReference>
<dbReference type="Proteomes" id="UP000014760">
    <property type="component" value="Unassembled WGS sequence"/>
</dbReference>
<evidence type="ECO:0000256" key="1">
    <source>
        <dbReference type="ARBA" id="ARBA00001946"/>
    </source>
</evidence>
<gene>
    <name evidence="17" type="ORF">CAPTEDRAFT_83521</name>
</gene>
<dbReference type="GO" id="GO:0005737">
    <property type="term" value="C:cytoplasm"/>
    <property type="evidence" value="ECO:0007669"/>
    <property type="project" value="UniProtKB-SubCell"/>
</dbReference>
<feature type="binding site" evidence="13">
    <location>
        <position position="108"/>
    </location>
    <ligand>
        <name>ATP</name>
        <dbReference type="ChEBI" id="CHEBI:30616"/>
    </ligand>
</feature>
<dbReference type="GO" id="GO:0031032">
    <property type="term" value="P:actomyosin structure organization"/>
    <property type="evidence" value="ECO:0007669"/>
    <property type="project" value="TreeGrafter"/>
</dbReference>
<evidence type="ECO:0000256" key="2">
    <source>
        <dbReference type="ARBA" id="ARBA00004496"/>
    </source>
</evidence>
<dbReference type="FunFam" id="3.30.200.20:FF:000017">
    <property type="entry name" value="Non-specific serine/threonine protein kinase"/>
    <property type="match status" value="1"/>
</dbReference>
<dbReference type="Gene3D" id="3.30.200.20">
    <property type="entry name" value="Phosphorylase Kinase, domain 1"/>
    <property type="match status" value="1"/>
</dbReference>
<evidence type="ECO:0000256" key="8">
    <source>
        <dbReference type="ARBA" id="ARBA00022741"/>
    </source>
</evidence>
<keyword evidence="6" id="KW-0597">Phosphoprotein</keyword>
<feature type="non-terminal residue" evidence="17">
    <location>
        <position position="460"/>
    </location>
</feature>
<evidence type="ECO:0000256" key="12">
    <source>
        <dbReference type="ARBA" id="ARBA00048679"/>
    </source>
</evidence>
<dbReference type="Gene3D" id="1.10.510.10">
    <property type="entry name" value="Transferase(Phosphotransferase) domain 1"/>
    <property type="match status" value="1"/>
</dbReference>
<keyword evidence="7" id="KW-0808">Transferase</keyword>
<evidence type="ECO:0000313" key="19">
    <source>
        <dbReference type="Proteomes" id="UP000014760"/>
    </source>
</evidence>
<keyword evidence="9" id="KW-0418">Kinase</keyword>
<reference evidence="19" key="1">
    <citation type="submission" date="2012-12" db="EMBL/GenBank/DDBJ databases">
        <authorList>
            <person name="Hellsten U."/>
            <person name="Grimwood J."/>
            <person name="Chapman J.A."/>
            <person name="Shapiro H."/>
            <person name="Aerts A."/>
            <person name="Otillar R.P."/>
            <person name="Terry A.Y."/>
            <person name="Boore J.L."/>
            <person name="Simakov O."/>
            <person name="Marletaz F."/>
            <person name="Cho S.-J."/>
            <person name="Edsinger-Gonzales E."/>
            <person name="Havlak P."/>
            <person name="Kuo D.-H."/>
            <person name="Larsson T."/>
            <person name="Lv J."/>
            <person name="Arendt D."/>
            <person name="Savage R."/>
            <person name="Osoegawa K."/>
            <person name="de Jong P."/>
            <person name="Lindberg D.R."/>
            <person name="Seaver E.C."/>
            <person name="Weisblat D.A."/>
            <person name="Putnam N.H."/>
            <person name="Grigoriev I.V."/>
            <person name="Rokhsar D.S."/>
        </authorList>
    </citation>
    <scope>NUCLEOTIDE SEQUENCE</scope>
    <source>
        <strain evidence="19">I ESC-2004</strain>
    </source>
</reference>
<dbReference type="InterPro" id="IPR011009">
    <property type="entry name" value="Kinase-like_dom_sf"/>
</dbReference>
<dbReference type="EMBL" id="KB295062">
    <property type="protein sequence ID" value="ELU13656.1"/>
    <property type="molecule type" value="Genomic_DNA"/>
</dbReference>
<dbReference type="STRING" id="283909.R7VBH7"/>
<evidence type="ECO:0000256" key="3">
    <source>
        <dbReference type="ARBA" id="ARBA00012513"/>
    </source>
</evidence>
<dbReference type="FunFam" id="1.10.510.10:FF:000751">
    <property type="entry name" value="Non-specific serine/threonine protein kinase"/>
    <property type="match status" value="1"/>
</dbReference>
<dbReference type="SMART" id="SM00220">
    <property type="entry name" value="S_TKc"/>
    <property type="match status" value="1"/>
</dbReference>
<dbReference type="GO" id="GO:0004674">
    <property type="term" value="F:protein serine/threonine kinase activity"/>
    <property type="evidence" value="ECO:0007669"/>
    <property type="project" value="UniProtKB-KW"/>
</dbReference>
<comment type="subcellular location">
    <subcellularLocation>
        <location evidence="2">Cytoplasm</location>
    </subcellularLocation>
</comment>
<dbReference type="HOGENOM" id="CLU_000288_63_5_1"/>
<dbReference type="EnsemblMetazoa" id="CapteT83521">
    <property type="protein sequence ID" value="CapteP83521"/>
    <property type="gene ID" value="CapteG83521"/>
</dbReference>
<organism evidence="17">
    <name type="scientific">Capitella teleta</name>
    <name type="common">Polychaete worm</name>
    <dbReference type="NCBI Taxonomy" id="283909"/>
    <lineage>
        <taxon>Eukaryota</taxon>
        <taxon>Metazoa</taxon>
        <taxon>Spiralia</taxon>
        <taxon>Lophotrochozoa</taxon>
        <taxon>Annelida</taxon>
        <taxon>Polychaeta</taxon>
        <taxon>Sedentaria</taxon>
        <taxon>Scolecida</taxon>
        <taxon>Capitellidae</taxon>
        <taxon>Capitella</taxon>
    </lineage>
</organism>
<reference evidence="17 19" key="2">
    <citation type="journal article" date="2013" name="Nature">
        <title>Insights into bilaterian evolution from three spiralian genomes.</title>
        <authorList>
            <person name="Simakov O."/>
            <person name="Marletaz F."/>
            <person name="Cho S.J."/>
            <person name="Edsinger-Gonzales E."/>
            <person name="Havlak P."/>
            <person name="Hellsten U."/>
            <person name="Kuo D.H."/>
            <person name="Larsson T."/>
            <person name="Lv J."/>
            <person name="Arendt D."/>
            <person name="Savage R."/>
            <person name="Osoegawa K."/>
            <person name="de Jong P."/>
            <person name="Grimwood J."/>
            <person name="Chapman J.A."/>
            <person name="Shapiro H."/>
            <person name="Aerts A."/>
            <person name="Otillar R.P."/>
            <person name="Terry A.Y."/>
            <person name="Boore J.L."/>
            <person name="Grigoriev I.V."/>
            <person name="Lindberg D.R."/>
            <person name="Seaver E.C."/>
            <person name="Weisblat D.A."/>
            <person name="Putnam N.H."/>
            <person name="Rokhsar D.S."/>
        </authorList>
    </citation>
    <scope>NUCLEOTIDE SEQUENCE</scope>
    <source>
        <strain evidence="17 19">I ESC-2004</strain>
    </source>
</reference>
<evidence type="ECO:0000256" key="11">
    <source>
        <dbReference type="ARBA" id="ARBA00047899"/>
    </source>
</evidence>
<dbReference type="PROSITE" id="PS50011">
    <property type="entry name" value="PROTEIN_KINASE_DOM"/>
    <property type="match status" value="1"/>
</dbReference>
<dbReference type="SMART" id="SM00133">
    <property type="entry name" value="S_TK_X"/>
    <property type="match status" value="1"/>
</dbReference>
<dbReference type="InterPro" id="IPR050839">
    <property type="entry name" value="Rho-assoc_Ser/Thr_Kinase"/>
</dbReference>
<dbReference type="EC" id="2.7.11.1" evidence="3"/>
<evidence type="ECO:0000256" key="6">
    <source>
        <dbReference type="ARBA" id="ARBA00022553"/>
    </source>
</evidence>
<proteinExistence type="inferred from homology"/>
<evidence type="ECO:0000256" key="7">
    <source>
        <dbReference type="ARBA" id="ARBA00022679"/>
    </source>
</evidence>
<dbReference type="InterPro" id="IPR017441">
    <property type="entry name" value="Protein_kinase_ATP_BS"/>
</dbReference>
<keyword evidence="4" id="KW-0963">Cytoplasm</keyword>
<keyword evidence="19" id="KW-1185">Reference proteome</keyword>
<feature type="domain" description="AGC-kinase C-terminal" evidence="16">
    <location>
        <begin position="348"/>
        <end position="419"/>
    </location>
</feature>
<dbReference type="InterPro" id="IPR017892">
    <property type="entry name" value="Pkinase_C"/>
</dbReference>
<dbReference type="GO" id="GO:0005524">
    <property type="term" value="F:ATP binding"/>
    <property type="evidence" value="ECO:0007669"/>
    <property type="project" value="UniProtKB-UniRule"/>
</dbReference>
<dbReference type="EMBL" id="AMQN01000719">
    <property type="status" value="NOT_ANNOTATED_CDS"/>
    <property type="molecule type" value="Genomic_DNA"/>
</dbReference>
<dbReference type="GO" id="GO:0005856">
    <property type="term" value="C:cytoskeleton"/>
    <property type="evidence" value="ECO:0007669"/>
    <property type="project" value="TreeGrafter"/>
</dbReference>
<comment type="similarity">
    <text evidence="14">Belongs to the protein kinase superfamily.</text>
</comment>
<keyword evidence="10 13" id="KW-0067">ATP-binding</keyword>
<dbReference type="PROSITE" id="PS00107">
    <property type="entry name" value="PROTEIN_KINASE_ATP"/>
    <property type="match status" value="1"/>
</dbReference>
<keyword evidence="5 14" id="KW-0723">Serine/threonine-protein kinase</keyword>
<dbReference type="OrthoDB" id="2156623at2759"/>
<dbReference type="InterPro" id="IPR000961">
    <property type="entry name" value="AGC-kinase_C"/>
</dbReference>
<evidence type="ECO:0000313" key="17">
    <source>
        <dbReference type="EMBL" id="ELU13656.1"/>
    </source>
</evidence>
<dbReference type="SUPFAM" id="SSF56112">
    <property type="entry name" value="Protein kinase-like (PK-like)"/>
    <property type="match status" value="1"/>
</dbReference>
<dbReference type="OMA" id="ESITTRC"/>
<evidence type="ECO:0000256" key="5">
    <source>
        <dbReference type="ARBA" id="ARBA00022527"/>
    </source>
</evidence>
<comment type="catalytic activity">
    <reaction evidence="11">
        <text>L-threonyl-[protein] + ATP = O-phospho-L-threonyl-[protein] + ADP + H(+)</text>
        <dbReference type="Rhea" id="RHEA:46608"/>
        <dbReference type="Rhea" id="RHEA-COMP:11060"/>
        <dbReference type="Rhea" id="RHEA-COMP:11605"/>
        <dbReference type="ChEBI" id="CHEBI:15378"/>
        <dbReference type="ChEBI" id="CHEBI:30013"/>
        <dbReference type="ChEBI" id="CHEBI:30616"/>
        <dbReference type="ChEBI" id="CHEBI:61977"/>
        <dbReference type="ChEBI" id="CHEBI:456216"/>
        <dbReference type="EC" id="2.7.11.1"/>
    </reaction>
</comment>
<accession>R7VBH7</accession>
<dbReference type="Pfam" id="PF00433">
    <property type="entry name" value="Pkinase_C"/>
    <property type="match status" value="1"/>
</dbReference>
<dbReference type="InterPro" id="IPR008271">
    <property type="entry name" value="Ser/Thr_kinase_AS"/>
</dbReference>
<protein>
    <recommendedName>
        <fullName evidence="3">non-specific serine/threonine protein kinase</fullName>
        <ecNumber evidence="3">2.7.11.1</ecNumber>
    </recommendedName>
</protein>
<reference evidence="18" key="3">
    <citation type="submission" date="2015-06" db="UniProtKB">
        <authorList>
            <consortium name="EnsemblMetazoa"/>
        </authorList>
    </citation>
    <scope>IDENTIFICATION</scope>
</reference>
<evidence type="ECO:0000256" key="13">
    <source>
        <dbReference type="PROSITE-ProRule" id="PRU10141"/>
    </source>
</evidence>
<dbReference type="AlphaFoldDB" id="R7VBH7"/>
<dbReference type="Pfam" id="PF00069">
    <property type="entry name" value="Pkinase"/>
    <property type="match status" value="1"/>
</dbReference>
<evidence type="ECO:0000256" key="14">
    <source>
        <dbReference type="RuleBase" id="RU000304"/>
    </source>
</evidence>
<dbReference type="PROSITE" id="PS51285">
    <property type="entry name" value="AGC_KINASE_CTER"/>
    <property type="match status" value="1"/>
</dbReference>
<comment type="catalytic activity">
    <reaction evidence="12">
        <text>L-seryl-[protein] + ATP = O-phospho-L-seryl-[protein] + ADP + H(+)</text>
        <dbReference type="Rhea" id="RHEA:17989"/>
        <dbReference type="Rhea" id="RHEA-COMP:9863"/>
        <dbReference type="Rhea" id="RHEA-COMP:11604"/>
        <dbReference type="ChEBI" id="CHEBI:15378"/>
        <dbReference type="ChEBI" id="CHEBI:29999"/>
        <dbReference type="ChEBI" id="CHEBI:30616"/>
        <dbReference type="ChEBI" id="CHEBI:83421"/>
        <dbReference type="ChEBI" id="CHEBI:456216"/>
        <dbReference type="EC" id="2.7.11.1"/>
    </reaction>
</comment>
<feature type="non-terminal residue" evidence="17">
    <location>
        <position position="1"/>
    </location>
</feature>
<keyword evidence="8 13" id="KW-0547">Nucleotide-binding</keyword>
<evidence type="ECO:0000256" key="10">
    <source>
        <dbReference type="ARBA" id="ARBA00022840"/>
    </source>
</evidence>
<feature type="domain" description="Protein kinase" evidence="15">
    <location>
        <begin position="79"/>
        <end position="347"/>
    </location>
</feature>